<dbReference type="InterPro" id="IPR027372">
    <property type="entry name" value="Phytase-like_dom"/>
</dbReference>
<dbReference type="OrthoDB" id="384721at2"/>
<dbReference type="RefSeq" id="WP_105729693.1">
    <property type="nucleotide sequence ID" value="NZ_PVLR01000024.1"/>
</dbReference>
<dbReference type="PANTHER" id="PTHR37957">
    <property type="entry name" value="BLR7070 PROTEIN"/>
    <property type="match status" value="1"/>
</dbReference>
<organism evidence="3 4">
    <name type="scientific">Malikia spinosa</name>
    <dbReference type="NCBI Taxonomy" id="86180"/>
    <lineage>
        <taxon>Bacteria</taxon>
        <taxon>Pseudomonadati</taxon>
        <taxon>Pseudomonadota</taxon>
        <taxon>Betaproteobacteria</taxon>
        <taxon>Burkholderiales</taxon>
        <taxon>Comamonadaceae</taxon>
        <taxon>Malikia</taxon>
    </lineage>
</organism>
<proteinExistence type="predicted"/>
<keyword evidence="1" id="KW-0732">Signal</keyword>
<evidence type="ECO:0000259" key="2">
    <source>
        <dbReference type="Pfam" id="PF13449"/>
    </source>
</evidence>
<evidence type="ECO:0000313" key="4">
    <source>
        <dbReference type="Proteomes" id="UP000238326"/>
    </source>
</evidence>
<evidence type="ECO:0000313" key="3">
    <source>
        <dbReference type="EMBL" id="PRD68734.1"/>
    </source>
</evidence>
<evidence type="ECO:0000256" key="1">
    <source>
        <dbReference type="SAM" id="SignalP"/>
    </source>
</evidence>
<keyword evidence="4" id="KW-1185">Reference proteome</keyword>
<feature type="chain" id="PRO_5015659284" evidence="1">
    <location>
        <begin position="22"/>
        <end position="454"/>
    </location>
</feature>
<comment type="caution">
    <text evidence="3">The sequence shown here is derived from an EMBL/GenBank/DDBJ whole genome shotgun (WGS) entry which is preliminary data.</text>
</comment>
<gene>
    <name evidence="3" type="ORF">C6P61_09530</name>
</gene>
<dbReference type="PANTHER" id="PTHR37957:SF1">
    <property type="entry name" value="PHYTASE-LIKE DOMAIN-CONTAINING PROTEIN"/>
    <property type="match status" value="1"/>
</dbReference>
<dbReference type="Proteomes" id="UP000238326">
    <property type="component" value="Unassembled WGS sequence"/>
</dbReference>
<feature type="domain" description="Phytase-like" evidence="2">
    <location>
        <begin position="95"/>
        <end position="426"/>
    </location>
</feature>
<name>A0A2S9KE70_9BURK</name>
<dbReference type="EMBL" id="PVLR01000024">
    <property type="protein sequence ID" value="PRD68734.1"/>
    <property type="molecule type" value="Genomic_DNA"/>
</dbReference>
<reference evidence="3 4" key="1">
    <citation type="submission" date="2018-03" db="EMBL/GenBank/DDBJ databases">
        <title>Comparative genomics illustrates the genes involved in a hyperalkaliphilic mechanisms of Serpentinomonas isolated from highly-alkaline calcium-rich serpentinized springs.</title>
        <authorList>
            <person name="Suzuki S."/>
            <person name="Ishii S."/>
            <person name="Walworth N."/>
            <person name="Bird L."/>
            <person name="Kuenen J.G."/>
            <person name="Nealson K.H."/>
        </authorList>
    </citation>
    <scope>NUCLEOTIDE SEQUENCE [LARGE SCALE GENOMIC DNA]</scope>
    <source>
        <strain evidence="3 4">83</strain>
    </source>
</reference>
<dbReference type="AlphaFoldDB" id="A0A2S9KE70"/>
<sequence length="454" mass="49535">MNLRPLTLAITLSLATSAALAQTEVGATLAGHAYLAADTTVAAPRDAGPLFATSGKFANGKRQRVTELGSVPANTFVGDPKQPRASGGLLPVKGQSVQGFSGIVSLGQDEFLTLTDNGFGNKINSMDALLMVHHVKADWASGKVKRLKTTFLHDPEHKVPFFIQNENSRQRYLTGSDFDIESIQRVGKEWWIGEEFGPYVLRTDEQGKVLGVIETAVGGKTFQGPDHYLHARPATPAPLPFNVRRSGGFEPMARSQDGSKVYPMFEWPLWDTQTNGYESHQGKPYTRILELDVASQRYSDKQWKYRFEQAGNVAADFQLIGASTGLVIERDDASEGVSPACPGQPRTDCFTHPAQFKRIYKIDLAQTDADGFVKKIAYIDLTRIANPKGLARLGDNGTSFALPHLGPEGLTLVDGEHIAVVNDNNFPYSSGRTLGQPDHNEITLLNVKALIEAQ</sequence>
<protein>
    <submittedName>
        <fullName evidence="3">Glycerophosphodiester phosphodiesterase</fullName>
    </submittedName>
</protein>
<feature type="signal peptide" evidence="1">
    <location>
        <begin position="1"/>
        <end position="21"/>
    </location>
</feature>
<accession>A0A2S9KE70</accession>
<dbReference type="Pfam" id="PF13449">
    <property type="entry name" value="Phytase-like"/>
    <property type="match status" value="1"/>
</dbReference>